<dbReference type="KEGG" id="roz:CBI38_34375"/>
<protein>
    <recommendedName>
        <fullName evidence="2">Integrase catalytic domain-containing protein</fullName>
    </recommendedName>
</protein>
<geneLocation type="plasmid" evidence="4">
    <name>prb98</name>
</geneLocation>
<proteinExistence type="predicted"/>
<keyword evidence="4" id="KW-1185">Reference proteome</keyword>
<dbReference type="InterPro" id="IPR001584">
    <property type="entry name" value="Integrase_cat-core"/>
</dbReference>
<reference evidence="3 4" key="1">
    <citation type="submission" date="2017-05" db="EMBL/GenBank/DDBJ databases">
        <title>Isolation of Rhodococcus sp. S2-17 biodegrading of BP-3.</title>
        <authorList>
            <person name="Lee Y."/>
            <person name="Kim K.H."/>
            <person name="Chun B.H."/>
            <person name="Jung H.S."/>
            <person name="Jeon C.O."/>
        </authorList>
    </citation>
    <scope>NUCLEOTIDE SEQUENCE [LARGE SCALE GENOMIC DNA]</scope>
    <source>
        <strain evidence="3 4">S2-17</strain>
        <plasmid evidence="4">prb98</plasmid>
    </source>
</reference>
<name>A0A2S2C6R4_9NOCA</name>
<gene>
    <name evidence="3" type="ORF">CBI38_34375</name>
</gene>
<dbReference type="InterPro" id="IPR012337">
    <property type="entry name" value="RNaseH-like_sf"/>
</dbReference>
<evidence type="ECO:0000256" key="1">
    <source>
        <dbReference type="SAM" id="MobiDB-lite"/>
    </source>
</evidence>
<organism evidence="3 4">
    <name type="scientific">Rhodococcus oxybenzonivorans</name>
    <dbReference type="NCBI Taxonomy" id="1990687"/>
    <lineage>
        <taxon>Bacteria</taxon>
        <taxon>Bacillati</taxon>
        <taxon>Actinomycetota</taxon>
        <taxon>Actinomycetes</taxon>
        <taxon>Mycobacteriales</taxon>
        <taxon>Nocardiaceae</taxon>
        <taxon>Rhodococcus</taxon>
    </lineage>
</organism>
<dbReference type="Proteomes" id="UP000245711">
    <property type="component" value="Plasmid pRB98"/>
</dbReference>
<dbReference type="SUPFAM" id="SSF53098">
    <property type="entry name" value="Ribonuclease H-like"/>
    <property type="match status" value="1"/>
</dbReference>
<feature type="region of interest" description="Disordered" evidence="1">
    <location>
        <begin position="52"/>
        <end position="85"/>
    </location>
</feature>
<sequence>MAFSQPNGMVKRFNRTLAAEWAYAEKYLSDEVRSATYQSWLYHYNRHRSKPESAASRVGIPTSPGIAFSSRINHHPRRQGAPCPG</sequence>
<dbReference type="EMBL" id="CP021355">
    <property type="protein sequence ID" value="AWK76478.1"/>
    <property type="molecule type" value="Genomic_DNA"/>
</dbReference>
<evidence type="ECO:0000313" key="4">
    <source>
        <dbReference type="Proteomes" id="UP000245711"/>
    </source>
</evidence>
<keyword evidence="3" id="KW-0614">Plasmid</keyword>
<evidence type="ECO:0000259" key="2">
    <source>
        <dbReference type="Pfam" id="PF13683"/>
    </source>
</evidence>
<evidence type="ECO:0000313" key="3">
    <source>
        <dbReference type="EMBL" id="AWK76478.1"/>
    </source>
</evidence>
<accession>A0A2S2C6R4</accession>
<dbReference type="AlphaFoldDB" id="A0A2S2C6R4"/>
<dbReference type="Pfam" id="PF13683">
    <property type="entry name" value="rve_3"/>
    <property type="match status" value="1"/>
</dbReference>
<feature type="domain" description="Integrase catalytic" evidence="2">
    <location>
        <begin position="5"/>
        <end position="48"/>
    </location>
</feature>